<comment type="caution">
    <text evidence="2">The sequence shown here is derived from an EMBL/GenBank/DDBJ whole genome shotgun (WGS) entry which is preliminary data.</text>
</comment>
<dbReference type="Proteomes" id="UP001569428">
    <property type="component" value="Unassembled WGS sequence"/>
</dbReference>
<proteinExistence type="predicted"/>
<feature type="domain" description="Right handed beta helix" evidence="1">
    <location>
        <begin position="83"/>
        <end position="237"/>
    </location>
</feature>
<dbReference type="Pfam" id="PF13229">
    <property type="entry name" value="Beta_helix"/>
    <property type="match status" value="1"/>
</dbReference>
<protein>
    <submittedName>
        <fullName evidence="2">Right-handed parallel beta-helix repeat-containing protein</fullName>
    </submittedName>
</protein>
<organism evidence="2 3">
    <name type="scientific">Microbulbifer epialgicus</name>
    <dbReference type="NCBI Taxonomy" id="393907"/>
    <lineage>
        <taxon>Bacteria</taxon>
        <taxon>Pseudomonadati</taxon>
        <taxon>Pseudomonadota</taxon>
        <taxon>Gammaproteobacteria</taxon>
        <taxon>Cellvibrionales</taxon>
        <taxon>Microbulbiferaceae</taxon>
        <taxon>Microbulbifer</taxon>
    </lineage>
</organism>
<dbReference type="InterPro" id="IPR012334">
    <property type="entry name" value="Pectin_lyas_fold"/>
</dbReference>
<sequence>MSVKMEFSFSYSILACGIIASSNALSVECYDTIYTPTLLLEELNRSLSDSNPYALTVVGPTGSLRMLGAGKLTCMSLSSEGEAGILIEGVSASVINGKIESCPNGVSVEGVGSHTILNSKITDFIDNGVVVSSSYNLITGSEIVGIGLTTGLAGVFINLEANYNTISNNYISASGNDGVTVDGKFTTITLNSIIDNDDDGINLRGESGGATVSGNFVTLNSNEGVQMTSNSNLISGNIVVENGLIGVLIGGSSTGNMVNNNRVNENLDDGIVILTGSIGNTIEDNTAMDNGEDDLRDSNENMLCTNMLNAWSNNDVGAGGTSNPPCLKDL</sequence>
<dbReference type="InterPro" id="IPR011050">
    <property type="entry name" value="Pectin_lyase_fold/virulence"/>
</dbReference>
<dbReference type="Gene3D" id="2.160.20.10">
    <property type="entry name" value="Single-stranded right-handed beta-helix, Pectin lyase-like"/>
    <property type="match status" value="1"/>
</dbReference>
<evidence type="ECO:0000313" key="3">
    <source>
        <dbReference type="Proteomes" id="UP001569428"/>
    </source>
</evidence>
<gene>
    <name evidence="2" type="ORF">ACCI49_23455</name>
</gene>
<evidence type="ECO:0000313" key="2">
    <source>
        <dbReference type="EMBL" id="MFA0813836.1"/>
    </source>
</evidence>
<evidence type="ECO:0000259" key="1">
    <source>
        <dbReference type="Pfam" id="PF13229"/>
    </source>
</evidence>
<dbReference type="RefSeq" id="WP_371841667.1">
    <property type="nucleotide sequence ID" value="NZ_JBGMEK010000149.1"/>
</dbReference>
<dbReference type="InterPro" id="IPR039448">
    <property type="entry name" value="Beta_helix"/>
</dbReference>
<keyword evidence="3" id="KW-1185">Reference proteome</keyword>
<reference evidence="2 3" key="1">
    <citation type="submission" date="2024-08" db="EMBL/GenBank/DDBJ databases">
        <authorList>
            <person name="Ishaq N."/>
        </authorList>
    </citation>
    <scope>NUCLEOTIDE SEQUENCE [LARGE SCALE GENOMIC DNA]</scope>
    <source>
        <strain evidence="2 3">DSM 18651</strain>
    </source>
</reference>
<name>A0ABV4P630_9GAMM</name>
<dbReference type="SUPFAM" id="SSF51126">
    <property type="entry name" value="Pectin lyase-like"/>
    <property type="match status" value="1"/>
</dbReference>
<accession>A0ABV4P630</accession>
<dbReference type="SMART" id="SM00710">
    <property type="entry name" value="PbH1"/>
    <property type="match status" value="8"/>
</dbReference>
<dbReference type="InterPro" id="IPR006626">
    <property type="entry name" value="PbH1"/>
</dbReference>
<dbReference type="EMBL" id="JBGMEK010000149">
    <property type="protein sequence ID" value="MFA0813836.1"/>
    <property type="molecule type" value="Genomic_DNA"/>
</dbReference>